<keyword evidence="2" id="KW-1185">Reference proteome</keyword>
<dbReference type="AlphaFoldDB" id="A0A7D9LTC0"/>
<proteinExistence type="predicted"/>
<gene>
    <name evidence="1" type="ORF">PACLA_8A006888</name>
</gene>
<evidence type="ECO:0000313" key="2">
    <source>
        <dbReference type="Proteomes" id="UP001152795"/>
    </source>
</evidence>
<dbReference type="OrthoDB" id="5977921at2759"/>
<sequence>MNLNVLCAALKLLYYVVLILYHGLDFVMDWYSFHIELTDETISGVPANSIAVKVLFGFSCVCCTICTAALLRVYAYYIKYHFLYLYVAAFEDYGPVGPVEGSASIQISDDELRENASLFIENGRKTVVDPKYPLAELVISVAELTLKDDIQSGLLFWVSTAYTFTRQLSWHSLLFSICSLLAHLKLFICFVTKLFRLGEGENVCGDRSRWDFKCCLCVFGCIGSATFEGLTIAYLVKALQA</sequence>
<reference evidence="1" key="1">
    <citation type="submission" date="2020-04" db="EMBL/GenBank/DDBJ databases">
        <authorList>
            <person name="Alioto T."/>
            <person name="Alioto T."/>
            <person name="Gomez Garrido J."/>
        </authorList>
    </citation>
    <scope>NUCLEOTIDE SEQUENCE</scope>
    <source>
        <strain evidence="1">A484AB</strain>
    </source>
</reference>
<name>A0A7D9LTC0_PARCT</name>
<accession>A0A7D9LTC0</accession>
<protein>
    <submittedName>
        <fullName evidence="1">Uncharacterized protein</fullName>
    </submittedName>
</protein>
<organism evidence="1 2">
    <name type="scientific">Paramuricea clavata</name>
    <name type="common">Red gorgonian</name>
    <name type="synonym">Violescent sea-whip</name>
    <dbReference type="NCBI Taxonomy" id="317549"/>
    <lineage>
        <taxon>Eukaryota</taxon>
        <taxon>Metazoa</taxon>
        <taxon>Cnidaria</taxon>
        <taxon>Anthozoa</taxon>
        <taxon>Octocorallia</taxon>
        <taxon>Malacalcyonacea</taxon>
        <taxon>Plexauridae</taxon>
        <taxon>Paramuricea</taxon>
    </lineage>
</organism>
<evidence type="ECO:0000313" key="1">
    <source>
        <dbReference type="EMBL" id="CAB4038795.1"/>
    </source>
</evidence>
<dbReference type="Proteomes" id="UP001152795">
    <property type="component" value="Unassembled WGS sequence"/>
</dbReference>
<dbReference type="EMBL" id="CACRXK020024589">
    <property type="protein sequence ID" value="CAB4038795.1"/>
    <property type="molecule type" value="Genomic_DNA"/>
</dbReference>
<comment type="caution">
    <text evidence="1">The sequence shown here is derived from an EMBL/GenBank/DDBJ whole genome shotgun (WGS) entry which is preliminary data.</text>
</comment>